<dbReference type="EMBL" id="JAGTJR010000052">
    <property type="protein sequence ID" value="KAH7027098.1"/>
    <property type="molecule type" value="Genomic_DNA"/>
</dbReference>
<gene>
    <name evidence="1" type="ORF">B0J12DRAFT_684566</name>
</gene>
<evidence type="ECO:0000313" key="1">
    <source>
        <dbReference type="EMBL" id="KAH7027098.1"/>
    </source>
</evidence>
<comment type="caution">
    <text evidence="1">The sequence shown here is derived from an EMBL/GenBank/DDBJ whole genome shotgun (WGS) entry which is preliminary data.</text>
</comment>
<accession>A0ABQ8FUD4</accession>
<dbReference type="Gene3D" id="3.90.1140.10">
    <property type="entry name" value="Cyclic phosphodiesterase"/>
    <property type="match status" value="1"/>
</dbReference>
<dbReference type="SUPFAM" id="SSF55144">
    <property type="entry name" value="LigT-like"/>
    <property type="match status" value="1"/>
</dbReference>
<evidence type="ECO:0000313" key="2">
    <source>
        <dbReference type="Proteomes" id="UP000774617"/>
    </source>
</evidence>
<keyword evidence="2" id="KW-1185">Reference proteome</keyword>
<organism evidence="1 2">
    <name type="scientific">Macrophomina phaseolina</name>
    <dbReference type="NCBI Taxonomy" id="35725"/>
    <lineage>
        <taxon>Eukaryota</taxon>
        <taxon>Fungi</taxon>
        <taxon>Dikarya</taxon>
        <taxon>Ascomycota</taxon>
        <taxon>Pezizomycotina</taxon>
        <taxon>Dothideomycetes</taxon>
        <taxon>Dothideomycetes incertae sedis</taxon>
        <taxon>Botryosphaeriales</taxon>
        <taxon>Botryosphaeriaceae</taxon>
        <taxon>Macrophomina</taxon>
    </lineage>
</organism>
<reference evidence="1 2" key="1">
    <citation type="journal article" date="2021" name="Nat. Commun.">
        <title>Genetic determinants of endophytism in the Arabidopsis root mycobiome.</title>
        <authorList>
            <person name="Mesny F."/>
            <person name="Miyauchi S."/>
            <person name="Thiergart T."/>
            <person name="Pickel B."/>
            <person name="Atanasova L."/>
            <person name="Karlsson M."/>
            <person name="Huettel B."/>
            <person name="Barry K.W."/>
            <person name="Haridas S."/>
            <person name="Chen C."/>
            <person name="Bauer D."/>
            <person name="Andreopoulos W."/>
            <person name="Pangilinan J."/>
            <person name="LaButti K."/>
            <person name="Riley R."/>
            <person name="Lipzen A."/>
            <person name="Clum A."/>
            <person name="Drula E."/>
            <person name="Henrissat B."/>
            <person name="Kohler A."/>
            <person name="Grigoriev I.V."/>
            <person name="Martin F.M."/>
            <person name="Hacquard S."/>
        </authorList>
    </citation>
    <scope>NUCLEOTIDE SEQUENCE [LARGE SCALE GENOMIC DNA]</scope>
    <source>
        <strain evidence="1 2">MPI-SDFR-AT-0080</strain>
    </source>
</reference>
<dbReference type="Pfam" id="PF07823">
    <property type="entry name" value="CPDase"/>
    <property type="match status" value="1"/>
</dbReference>
<dbReference type="Proteomes" id="UP000774617">
    <property type="component" value="Unassembled WGS sequence"/>
</dbReference>
<dbReference type="PANTHER" id="PTHR28141">
    <property type="entry name" value="2',3'-CYCLIC-NUCLEOTIDE 3'-PHOSPHODIESTERASE"/>
    <property type="match status" value="1"/>
</dbReference>
<dbReference type="InterPro" id="IPR009097">
    <property type="entry name" value="Cyclic_Pdiesterase"/>
</dbReference>
<dbReference type="PANTHER" id="PTHR28141:SF1">
    <property type="entry name" value="2',3'-CYCLIC-NUCLEOTIDE 3'-PHOSPHODIESTERASE"/>
    <property type="match status" value="1"/>
</dbReference>
<protein>
    <submittedName>
        <fullName evidence="1">2',3'-cyclic-nucleotide 3'-phosphodiesterase</fullName>
    </submittedName>
</protein>
<sequence>MPGFSLWLVPPASSAIHTTLSTLIASALPAQFPADASPPRFVPHVTLTAAIEAAAFSHASAPEPQQKRDAQAWLDGLRLPAAADVRVRFAALDVGEQFVKKLTLRVRNEAEREGEGAGSGLRELARVARLRGVELKGRGKEESRERREVVERWLDEAYLPHCSLVYGSMPISDEKKAQLQAVVEKAGISVDGSGEMGGWEGGSVWLVPTFLPISEWQPWVKRDL</sequence>
<proteinExistence type="predicted"/>
<dbReference type="InterPro" id="IPR012386">
    <property type="entry name" value="Cyclic-nucl_3Pdiesterase"/>
</dbReference>
<name>A0ABQ8FUD4_9PEZI</name>